<dbReference type="SUPFAM" id="SSF46785">
    <property type="entry name" value="Winged helix' DNA-binding domain"/>
    <property type="match status" value="1"/>
</dbReference>
<proteinExistence type="predicted"/>
<organism evidence="2 3">
    <name type="scientific">Hirschia litorea</name>
    <dbReference type="NCBI Taxonomy" id="1199156"/>
    <lineage>
        <taxon>Bacteria</taxon>
        <taxon>Pseudomonadati</taxon>
        <taxon>Pseudomonadota</taxon>
        <taxon>Alphaproteobacteria</taxon>
        <taxon>Hyphomonadales</taxon>
        <taxon>Hyphomonadaceae</taxon>
        <taxon>Hirschia</taxon>
    </lineage>
</organism>
<evidence type="ECO:0000313" key="3">
    <source>
        <dbReference type="Proteomes" id="UP001596492"/>
    </source>
</evidence>
<evidence type="ECO:0000259" key="1">
    <source>
        <dbReference type="Pfam" id="PF21906"/>
    </source>
</evidence>
<dbReference type="InterPro" id="IPR015797">
    <property type="entry name" value="NUDIX_hydrolase-like_dom_sf"/>
</dbReference>
<dbReference type="PIRSF" id="PIRSF019423">
    <property type="entry name" value="NMN_biosyn"/>
    <property type="match status" value="1"/>
</dbReference>
<gene>
    <name evidence="2" type="ORF">ACFQS8_05190</name>
</gene>
<keyword evidence="3" id="KW-1185">Reference proteome</keyword>
<feature type="domain" description="NrtR DNA-binding winged helix" evidence="1">
    <location>
        <begin position="236"/>
        <end position="294"/>
    </location>
</feature>
<reference evidence="3" key="1">
    <citation type="journal article" date="2019" name="Int. J. Syst. Evol. Microbiol.">
        <title>The Global Catalogue of Microorganisms (GCM) 10K type strain sequencing project: providing services to taxonomists for standard genome sequencing and annotation.</title>
        <authorList>
            <consortium name="The Broad Institute Genomics Platform"/>
            <consortium name="The Broad Institute Genome Sequencing Center for Infectious Disease"/>
            <person name="Wu L."/>
            <person name="Ma J."/>
        </authorList>
    </citation>
    <scope>NUCLEOTIDE SEQUENCE [LARGE SCALE GENOMIC DNA]</scope>
    <source>
        <strain evidence="3">CCUG 51308</strain>
    </source>
</reference>
<dbReference type="SUPFAM" id="SSF55811">
    <property type="entry name" value="Nudix"/>
    <property type="match status" value="1"/>
</dbReference>
<accession>A0ABW2IJH4</accession>
<dbReference type="Gene3D" id="1.10.10.10">
    <property type="entry name" value="Winged helix-like DNA-binding domain superfamily/Winged helix DNA-binding domain"/>
    <property type="match status" value="1"/>
</dbReference>
<dbReference type="EMBL" id="JBHTBR010000002">
    <property type="protein sequence ID" value="MFC7291000.1"/>
    <property type="molecule type" value="Genomic_DNA"/>
</dbReference>
<name>A0ABW2IJH4_9PROT</name>
<dbReference type="InterPro" id="IPR036390">
    <property type="entry name" value="WH_DNA-bd_sf"/>
</dbReference>
<dbReference type="Proteomes" id="UP001596492">
    <property type="component" value="Unassembled WGS sequence"/>
</dbReference>
<dbReference type="InterPro" id="IPR036388">
    <property type="entry name" value="WH-like_DNA-bd_sf"/>
</dbReference>
<dbReference type="InterPro" id="IPR011213">
    <property type="entry name" value="NMN_biosyn"/>
</dbReference>
<sequence>MTHSQAIMMGLSAVIVAADSTSPYALVTRHSEGRSGLPFGAFDPINHRTMEQGLRDWVHTQTGFEPGYVEQLYTFADRGRELPKADMADAPENARIVSVGYLGLTPERTEIDGAFNAVWRDWYRYFPWEDHRKGIPPIIENEIEPALSKWAGDSSAKKERVKLAFGLKESPWIEERVLERYELLYEAGYAAESVRDGRNHCAAPISGQSMVSDHRRILATAISRIRGKIKYRPVIFELTPETFTLLELQQTVESLLGRLLHKQNFRRAIEKSELVEGLGKFATTTGGRPAELFKCRADILRKTIASGISTPHQRRDS</sequence>
<dbReference type="RefSeq" id="WP_382166202.1">
    <property type="nucleotide sequence ID" value="NZ_JBHTBR010000002.1"/>
</dbReference>
<dbReference type="Pfam" id="PF21906">
    <property type="entry name" value="WHD_NrtR"/>
    <property type="match status" value="1"/>
</dbReference>
<dbReference type="Gene3D" id="3.90.79.10">
    <property type="entry name" value="Nucleoside Triphosphate Pyrophosphohydrolase"/>
    <property type="match status" value="1"/>
</dbReference>
<evidence type="ECO:0000313" key="2">
    <source>
        <dbReference type="EMBL" id="MFC7291000.1"/>
    </source>
</evidence>
<dbReference type="InterPro" id="IPR054105">
    <property type="entry name" value="WHD_NrtR"/>
</dbReference>
<comment type="caution">
    <text evidence="2">The sequence shown here is derived from an EMBL/GenBank/DDBJ whole genome shotgun (WGS) entry which is preliminary data.</text>
</comment>
<protein>
    <submittedName>
        <fullName evidence="2">NAD regulator</fullName>
    </submittedName>
</protein>